<dbReference type="Pfam" id="PF01627">
    <property type="entry name" value="Hpt"/>
    <property type="match status" value="1"/>
</dbReference>
<protein>
    <submittedName>
        <fullName evidence="3">HPt (Histidine-containing phosphotransfer) domain-containing protein</fullName>
    </submittedName>
</protein>
<dbReference type="AlphaFoldDB" id="A0A543KAK3"/>
<comment type="caution">
    <text evidence="3">The sequence shown here is derived from an EMBL/GenBank/DDBJ whole genome shotgun (WGS) entry which is preliminary data.</text>
</comment>
<dbReference type="EMBL" id="VFPT01000001">
    <property type="protein sequence ID" value="TQM92082.1"/>
    <property type="molecule type" value="Genomic_DNA"/>
</dbReference>
<dbReference type="InterPro" id="IPR008207">
    <property type="entry name" value="Sig_transdc_His_kin_Hpt_dom"/>
</dbReference>
<feature type="domain" description="HPt" evidence="2">
    <location>
        <begin position="21"/>
        <end position="87"/>
    </location>
</feature>
<evidence type="ECO:0000313" key="3">
    <source>
        <dbReference type="EMBL" id="TQM92082.1"/>
    </source>
</evidence>
<evidence type="ECO:0000259" key="2">
    <source>
        <dbReference type="Pfam" id="PF01627"/>
    </source>
</evidence>
<dbReference type="RefSeq" id="WP_142079841.1">
    <property type="nucleotide sequence ID" value="NZ_VFPT01000001.1"/>
</dbReference>
<dbReference type="OrthoDB" id="7867809at2"/>
<sequence>MIDWSQVADLYADFGEDGFGEVVQVFVQEVETGLAQLNAAQSPDENRIAFHFLKGAALNLGFSEVADLCAAGELRASEGKDAAREKEQVLRVFPPTCTLFEQQWRQRLAPKH</sequence>
<gene>
    <name evidence="3" type="ORF">BD293_0670</name>
</gene>
<evidence type="ECO:0000313" key="4">
    <source>
        <dbReference type="Proteomes" id="UP000320582"/>
    </source>
</evidence>
<evidence type="ECO:0000256" key="1">
    <source>
        <dbReference type="ARBA" id="ARBA00023012"/>
    </source>
</evidence>
<dbReference type="GO" id="GO:0000160">
    <property type="term" value="P:phosphorelay signal transduction system"/>
    <property type="evidence" value="ECO:0007669"/>
    <property type="project" value="UniProtKB-KW"/>
</dbReference>
<keyword evidence="4" id="KW-1185">Reference proteome</keyword>
<reference evidence="3 4" key="1">
    <citation type="submission" date="2019-06" db="EMBL/GenBank/DDBJ databases">
        <title>Genomic Encyclopedia of Archaeal and Bacterial Type Strains, Phase II (KMG-II): from individual species to whole genera.</title>
        <authorList>
            <person name="Goeker M."/>
        </authorList>
    </citation>
    <scope>NUCLEOTIDE SEQUENCE [LARGE SCALE GENOMIC DNA]</scope>
    <source>
        <strain evidence="3 4">DSM 18423</strain>
    </source>
</reference>
<dbReference type="InterPro" id="IPR036641">
    <property type="entry name" value="HPT_dom_sf"/>
</dbReference>
<dbReference type="Proteomes" id="UP000320582">
    <property type="component" value="Unassembled WGS sequence"/>
</dbReference>
<name>A0A543KAK3_9RHOB</name>
<organism evidence="3 4">
    <name type="scientific">Roseinatronobacter monicus</name>
    <dbReference type="NCBI Taxonomy" id="393481"/>
    <lineage>
        <taxon>Bacteria</taxon>
        <taxon>Pseudomonadati</taxon>
        <taxon>Pseudomonadota</taxon>
        <taxon>Alphaproteobacteria</taxon>
        <taxon>Rhodobacterales</taxon>
        <taxon>Paracoccaceae</taxon>
        <taxon>Roseinatronobacter</taxon>
    </lineage>
</organism>
<proteinExistence type="predicted"/>
<keyword evidence="1" id="KW-0902">Two-component regulatory system</keyword>
<dbReference type="SUPFAM" id="SSF47226">
    <property type="entry name" value="Histidine-containing phosphotransfer domain, HPT domain"/>
    <property type="match status" value="1"/>
</dbReference>
<accession>A0A543KAK3</accession>
<dbReference type="GO" id="GO:0004672">
    <property type="term" value="F:protein kinase activity"/>
    <property type="evidence" value="ECO:0007669"/>
    <property type="project" value="UniProtKB-ARBA"/>
</dbReference>
<dbReference type="Gene3D" id="1.20.120.160">
    <property type="entry name" value="HPT domain"/>
    <property type="match status" value="1"/>
</dbReference>